<name>A0A5S6QT84_TRIMR</name>
<dbReference type="GO" id="GO:0030692">
    <property type="term" value="C:Noc4p-Nop14p complex"/>
    <property type="evidence" value="ECO:0007669"/>
    <property type="project" value="TreeGrafter"/>
</dbReference>
<evidence type="ECO:0000313" key="4">
    <source>
        <dbReference type="WBParaSite" id="TMUE_2000010455.1"/>
    </source>
</evidence>
<dbReference type="AlphaFoldDB" id="A0A5S6QT84"/>
<proteinExistence type="inferred from homology"/>
<reference evidence="4" key="1">
    <citation type="submission" date="2019-12" db="UniProtKB">
        <authorList>
            <consortium name="WormBaseParasite"/>
        </authorList>
    </citation>
    <scope>IDENTIFICATION</scope>
</reference>
<dbReference type="Proteomes" id="UP000046395">
    <property type="component" value="Unassembled WGS sequence"/>
</dbReference>
<organism evidence="3 4">
    <name type="scientific">Trichuris muris</name>
    <name type="common">Mouse whipworm</name>
    <dbReference type="NCBI Taxonomy" id="70415"/>
    <lineage>
        <taxon>Eukaryota</taxon>
        <taxon>Metazoa</taxon>
        <taxon>Ecdysozoa</taxon>
        <taxon>Nematoda</taxon>
        <taxon>Enoplea</taxon>
        <taxon>Dorylaimia</taxon>
        <taxon>Trichinellida</taxon>
        <taxon>Trichuridae</taxon>
        <taxon>Trichuris</taxon>
    </lineage>
</organism>
<dbReference type="STRING" id="70415.A0A5S6QT84"/>
<comment type="similarity">
    <text evidence="1">Belongs to the CBF/MAK21 family.</text>
</comment>
<sequence>MTSILLEQLPSLVASTDDAAMKEFFDAVDRSVQDNATNEFDRCCVDAFSHIINGVVDNEDSPTKVFLNEFKQQCAYLDVCLAALNSALDIVKSGALSEDQRKMRNYFLMLQCMSPNDGPPSFLGAQSERRYKPSRLRKMFTESWLEFVRVPMEMSLRCDCLVWLSENVLRNVSSPMLFADFVTNCFQMEHPSNALALGSVVVLMLQCNMNYPKLYDEVYNMLQPNIFTMPHRTVFLRNLDLIMRSTHLPVYLTAAFIKRLSRLLLFAPVECCLTFLGFIRNWLIRHPSCQFLVNRSWNEAQSLDADPYDFDATDPANSNSMTTSLWEIQTLKHHYVDKVVRTAAFIDCPLPSVEVPFRLESNANRVFRDEVKAAPKEYVVAEGESSKLFEISDVVGQLFAP</sequence>
<dbReference type="WBParaSite" id="TMUE_2000010455.1">
    <property type="protein sequence ID" value="TMUE_2000010455.1"/>
    <property type="gene ID" value="WBGene00293142"/>
</dbReference>
<dbReference type="InterPro" id="IPR005612">
    <property type="entry name" value="CCAAT-binding_factor"/>
</dbReference>
<evidence type="ECO:0000259" key="2">
    <source>
        <dbReference type="Pfam" id="PF03914"/>
    </source>
</evidence>
<evidence type="ECO:0000256" key="1">
    <source>
        <dbReference type="ARBA" id="ARBA00007797"/>
    </source>
</evidence>
<dbReference type="PANTHER" id="PTHR12455:SF0">
    <property type="entry name" value="NUCLEOLAR COMPLEX PROTEIN 4 HOMOLOG"/>
    <property type="match status" value="1"/>
</dbReference>
<dbReference type="Pfam" id="PF03914">
    <property type="entry name" value="CBF"/>
    <property type="match status" value="1"/>
</dbReference>
<feature type="domain" description="CCAAT-binding factor" evidence="2">
    <location>
        <begin position="195"/>
        <end position="342"/>
    </location>
</feature>
<accession>A0A5S6QT84</accession>
<dbReference type="InterPro" id="IPR027193">
    <property type="entry name" value="Noc4"/>
</dbReference>
<evidence type="ECO:0000313" key="3">
    <source>
        <dbReference type="Proteomes" id="UP000046395"/>
    </source>
</evidence>
<keyword evidence="3" id="KW-1185">Reference proteome</keyword>
<protein>
    <submittedName>
        <fullName evidence="4">CBF domain-containing protein</fullName>
    </submittedName>
</protein>
<dbReference type="GO" id="GO:0042254">
    <property type="term" value="P:ribosome biogenesis"/>
    <property type="evidence" value="ECO:0007669"/>
    <property type="project" value="InterPro"/>
</dbReference>
<dbReference type="PANTHER" id="PTHR12455">
    <property type="entry name" value="NUCLEOLAR COMPLEX PROTEIN 4"/>
    <property type="match status" value="1"/>
</dbReference>
<dbReference type="GO" id="GO:0032040">
    <property type="term" value="C:small-subunit processome"/>
    <property type="evidence" value="ECO:0007669"/>
    <property type="project" value="TreeGrafter"/>
</dbReference>